<sequence length="254" mass="28965">MLTFKCLFRIISLFFSLSFSLFEGNLIGRWPPRRRPLRLVRALPGRAFLRWLLTRGSPSVPPEKVKDGFRIPNEVKEKGAERWKDSLVGQFVGKRPEVVELQSWANKLWGRDGLIRVSRFGPKMLVFQFPSSSSSSSDWVLTSGPWHFKGNSIFFRKWEVGIQPVESKVATLPIWVTIRGLPLEYLGSDGVEWVARVVGKLLWTDQTTRVGAQLGFSKVCIELAADCGFPRTICFYPHNDPDLEIGMSIFNYRG</sequence>
<dbReference type="InterPro" id="IPR040256">
    <property type="entry name" value="At4g02000-like"/>
</dbReference>
<proteinExistence type="predicted"/>
<dbReference type="InterPro" id="IPR025558">
    <property type="entry name" value="DUF4283"/>
</dbReference>
<name>A0AAV2G9E6_9ROSI</name>
<dbReference type="EMBL" id="OZ034821">
    <property type="protein sequence ID" value="CAL1406797.1"/>
    <property type="molecule type" value="Genomic_DNA"/>
</dbReference>
<organism evidence="2 3">
    <name type="scientific">Linum trigynum</name>
    <dbReference type="NCBI Taxonomy" id="586398"/>
    <lineage>
        <taxon>Eukaryota</taxon>
        <taxon>Viridiplantae</taxon>
        <taxon>Streptophyta</taxon>
        <taxon>Embryophyta</taxon>
        <taxon>Tracheophyta</taxon>
        <taxon>Spermatophyta</taxon>
        <taxon>Magnoliopsida</taxon>
        <taxon>eudicotyledons</taxon>
        <taxon>Gunneridae</taxon>
        <taxon>Pentapetalae</taxon>
        <taxon>rosids</taxon>
        <taxon>fabids</taxon>
        <taxon>Malpighiales</taxon>
        <taxon>Linaceae</taxon>
        <taxon>Linum</taxon>
    </lineage>
</organism>
<evidence type="ECO:0000259" key="1">
    <source>
        <dbReference type="Pfam" id="PF14111"/>
    </source>
</evidence>
<accession>A0AAV2G9E6</accession>
<gene>
    <name evidence="2" type="ORF">LTRI10_LOCUS46499</name>
</gene>
<reference evidence="2 3" key="1">
    <citation type="submission" date="2024-04" db="EMBL/GenBank/DDBJ databases">
        <authorList>
            <person name="Fracassetti M."/>
        </authorList>
    </citation>
    <scope>NUCLEOTIDE SEQUENCE [LARGE SCALE GENOMIC DNA]</scope>
</reference>
<protein>
    <recommendedName>
        <fullName evidence="1">DUF4283 domain-containing protein</fullName>
    </recommendedName>
</protein>
<dbReference type="Proteomes" id="UP001497516">
    <property type="component" value="Chromosome 8"/>
</dbReference>
<dbReference type="PANTHER" id="PTHR31286">
    <property type="entry name" value="GLYCINE-RICH CELL WALL STRUCTURAL PROTEIN 1.8-LIKE"/>
    <property type="match status" value="1"/>
</dbReference>
<keyword evidence="3" id="KW-1185">Reference proteome</keyword>
<dbReference type="PANTHER" id="PTHR31286:SF180">
    <property type="entry name" value="OS10G0362600 PROTEIN"/>
    <property type="match status" value="1"/>
</dbReference>
<dbReference type="AlphaFoldDB" id="A0AAV2G9E6"/>
<feature type="domain" description="DUF4283" evidence="1">
    <location>
        <begin position="80"/>
        <end position="164"/>
    </location>
</feature>
<dbReference type="Pfam" id="PF14111">
    <property type="entry name" value="DUF4283"/>
    <property type="match status" value="1"/>
</dbReference>
<evidence type="ECO:0000313" key="2">
    <source>
        <dbReference type="EMBL" id="CAL1406797.1"/>
    </source>
</evidence>
<evidence type="ECO:0000313" key="3">
    <source>
        <dbReference type="Proteomes" id="UP001497516"/>
    </source>
</evidence>